<name>A0AAU7XEE3_9HYPH</name>
<organism evidence="1">
    <name type="scientific">Methyloraptor flagellatus</name>
    <dbReference type="NCBI Taxonomy" id="3162530"/>
    <lineage>
        <taxon>Bacteria</taxon>
        <taxon>Pseudomonadati</taxon>
        <taxon>Pseudomonadota</taxon>
        <taxon>Alphaproteobacteria</taxon>
        <taxon>Hyphomicrobiales</taxon>
        <taxon>Ancalomicrobiaceae</taxon>
        <taxon>Methyloraptor</taxon>
    </lineage>
</organism>
<protein>
    <submittedName>
        <fullName evidence="1">Uncharacterized protein</fullName>
    </submittedName>
</protein>
<gene>
    <name evidence="1" type="ORF">ABS361_01825</name>
</gene>
<accession>A0AAU7XEE3</accession>
<dbReference type="AlphaFoldDB" id="A0AAU7XEE3"/>
<dbReference type="KEGG" id="mflg:ABS361_01825"/>
<dbReference type="RefSeq" id="WP_407050153.1">
    <property type="nucleotide sequence ID" value="NZ_CP158568.1"/>
</dbReference>
<proteinExistence type="predicted"/>
<sequence length="43" mass="4543">MVLEVNSMPAWSGLQSVIETKIADRIAADLCRACGLGRAVEPA</sequence>
<evidence type="ECO:0000313" key="1">
    <source>
        <dbReference type="EMBL" id="XBY45060.1"/>
    </source>
</evidence>
<dbReference type="EMBL" id="CP158568">
    <property type="protein sequence ID" value="XBY45060.1"/>
    <property type="molecule type" value="Genomic_DNA"/>
</dbReference>
<reference evidence="1" key="1">
    <citation type="submission" date="2024-06" db="EMBL/GenBank/DDBJ databases">
        <title>Methylostella associata gen. nov., sp. nov., a novel Ancalomicrobiaceae-affiliated facultatively methylotrophic bacteria that feed on methanotrophs of the genus Methylococcus.</title>
        <authorList>
            <person name="Saltykova V."/>
            <person name="Danilova O.V."/>
            <person name="Oshkin I.Y."/>
            <person name="Belova S.E."/>
            <person name="Pimenov N.V."/>
            <person name="Dedysh S.N."/>
        </authorList>
    </citation>
    <scope>NUCLEOTIDE SEQUENCE</scope>
    <source>
        <strain evidence="1">S20</strain>
    </source>
</reference>